<dbReference type="EMBL" id="QKQS01000023">
    <property type="protein sequence ID" value="PZA11613.1"/>
    <property type="molecule type" value="Genomic_DNA"/>
</dbReference>
<dbReference type="OrthoDB" id="9806380at2"/>
<protein>
    <submittedName>
        <fullName evidence="2">DUF1330 domain-containing protein</fullName>
    </submittedName>
</protein>
<comment type="caution">
    <text evidence="2">The sequence shown here is derived from an EMBL/GenBank/DDBJ whole genome shotgun (WGS) entry which is preliminary data.</text>
</comment>
<dbReference type="InterPro" id="IPR010753">
    <property type="entry name" value="DUF1330"/>
</dbReference>
<dbReference type="AlphaFoldDB" id="A0A323UHM5"/>
<proteinExistence type="predicted"/>
<dbReference type="Proteomes" id="UP000248134">
    <property type="component" value="Unassembled WGS sequence"/>
</dbReference>
<dbReference type="SUPFAM" id="SSF54909">
    <property type="entry name" value="Dimeric alpha+beta barrel"/>
    <property type="match status" value="1"/>
</dbReference>
<evidence type="ECO:0000313" key="2">
    <source>
        <dbReference type="EMBL" id="PZA11613.1"/>
    </source>
</evidence>
<sequence length="96" mass="10644">MTVYAIAQITIHDRPRYERYAARFLPTLQPYGGRLLAADEKPQPVEGSLTCQKVILLAFPDEAAFRAWEASPDYETIAVDRRAATTGHVVLVQGLG</sequence>
<dbReference type="Pfam" id="PF07045">
    <property type="entry name" value="DUF1330"/>
    <property type="match status" value="1"/>
</dbReference>
<dbReference type="InterPro" id="IPR011008">
    <property type="entry name" value="Dimeric_a/b-barrel"/>
</dbReference>
<reference evidence="2 3" key="1">
    <citation type="submission" date="2018-06" db="EMBL/GenBank/DDBJ databases">
        <title>Draft Whole-Genome Sequence of the purple photosynthetic bacterium Rhodospeudomonas palustris XCP.</title>
        <authorList>
            <person name="Rayyan A."/>
            <person name="Meyer T.E."/>
            <person name="Kyndt J.A."/>
        </authorList>
    </citation>
    <scope>NUCLEOTIDE SEQUENCE [LARGE SCALE GENOMIC DNA]</scope>
    <source>
        <strain evidence="2 3">XCP</strain>
    </source>
</reference>
<accession>A0A323UHM5</accession>
<dbReference type="PANTHER" id="PTHR41521">
    <property type="match status" value="1"/>
</dbReference>
<evidence type="ECO:0000259" key="1">
    <source>
        <dbReference type="Pfam" id="PF07045"/>
    </source>
</evidence>
<dbReference type="Gene3D" id="3.30.70.100">
    <property type="match status" value="1"/>
</dbReference>
<gene>
    <name evidence="2" type="ORF">DNX69_18395</name>
</gene>
<evidence type="ECO:0000313" key="3">
    <source>
        <dbReference type="Proteomes" id="UP000248134"/>
    </source>
</evidence>
<organism evidence="2 3">
    <name type="scientific">Rhodopseudomonas palustris</name>
    <dbReference type="NCBI Taxonomy" id="1076"/>
    <lineage>
        <taxon>Bacteria</taxon>
        <taxon>Pseudomonadati</taxon>
        <taxon>Pseudomonadota</taxon>
        <taxon>Alphaproteobacteria</taxon>
        <taxon>Hyphomicrobiales</taxon>
        <taxon>Nitrobacteraceae</taxon>
        <taxon>Rhodopseudomonas</taxon>
    </lineage>
</organism>
<name>A0A323UHM5_RHOPL</name>
<dbReference type="RefSeq" id="WP_110787701.1">
    <property type="nucleotide sequence ID" value="NZ_QKQS01000023.1"/>
</dbReference>
<feature type="domain" description="DUF1330" evidence="1">
    <location>
        <begin position="2"/>
        <end position="95"/>
    </location>
</feature>
<dbReference type="PANTHER" id="PTHR41521:SF4">
    <property type="entry name" value="BLR0684 PROTEIN"/>
    <property type="match status" value="1"/>
</dbReference>